<dbReference type="GO" id="GO:0005524">
    <property type="term" value="F:ATP binding"/>
    <property type="evidence" value="ECO:0007669"/>
    <property type="project" value="UniProtKB-KW"/>
</dbReference>
<dbReference type="PANTHER" id="PTHR24221">
    <property type="entry name" value="ATP-BINDING CASSETTE SUB-FAMILY B"/>
    <property type="match status" value="1"/>
</dbReference>
<feature type="compositionally biased region" description="Basic and acidic residues" evidence="7">
    <location>
        <begin position="574"/>
        <end position="592"/>
    </location>
</feature>
<dbReference type="EMBL" id="CACRYJ010000053">
    <property type="protein sequence ID" value="VZO38826.1"/>
    <property type="molecule type" value="Genomic_DNA"/>
</dbReference>
<accession>A0A7M4DN16</accession>
<evidence type="ECO:0000256" key="8">
    <source>
        <dbReference type="SAM" id="Phobius"/>
    </source>
</evidence>
<dbReference type="GO" id="GO:0140359">
    <property type="term" value="F:ABC-type transporter activity"/>
    <property type="evidence" value="ECO:0007669"/>
    <property type="project" value="InterPro"/>
</dbReference>
<evidence type="ECO:0000259" key="10">
    <source>
        <dbReference type="PROSITE" id="PS50929"/>
    </source>
</evidence>
<evidence type="ECO:0000256" key="2">
    <source>
        <dbReference type="ARBA" id="ARBA00022692"/>
    </source>
</evidence>
<sequence>MSKPLDPRLLRRAHAARTYMLATAVLTVAMTACVVAGAILLARAVAPVVTGAATLGQVLPQIAWVGALFVVRAGLSAVSESIAHRSAVRVITELREQVLVRAAELGPRWLATNGADTATLATRGIEALEPYFVRYLPQLLLTAVLTPAVLAVIAGLDVVSAITIGITIPLIPLFMWLVGVATQKYAADRLAALSRLGSQLLDLIAGLPTLQAFGRALGPVRRVRELADATRRTTMATLRVAFLSGAVLELLASLSVAMVAVGVGLRLVYGELDLTTGLAVLILAPEVLLPLRQVGVHFHAAADGVAAADQVHTILDTPLTDPAQRAAAGTRPVGAVTALEWDGVGVRAGDRGYAAPAGLSGVVRPGAITALVGPSGAGKSTAVMVALGVQSPDEGRVLLHTADGVVPLADVALASWWAQVTWVPQRPVIEPGTLREYVTGASLATTGVGESADVAATPALSAAATATGFDDVLAGLPHGWDTPIGRGGVGLSLGQRQRLALTRALLHPGRILVLDEPTAHLDAASEARVLTALRAAADAGKAVLVIAHRPELIAAADQLLEVRAGVPPEAGGAADHHGAEFIDRPDRAAVTR</sequence>
<dbReference type="PROSITE" id="PS50929">
    <property type="entry name" value="ABC_TM1F"/>
    <property type="match status" value="1"/>
</dbReference>
<dbReference type="SUPFAM" id="SSF52540">
    <property type="entry name" value="P-loop containing nucleoside triphosphate hydrolases"/>
    <property type="match status" value="1"/>
</dbReference>
<dbReference type="PROSITE" id="PS51257">
    <property type="entry name" value="PROKAR_LIPOPROTEIN"/>
    <property type="match status" value="1"/>
</dbReference>
<dbReference type="RefSeq" id="WP_331716242.1">
    <property type="nucleotide sequence ID" value="NZ_CACRYJ010000053.1"/>
</dbReference>
<evidence type="ECO:0000256" key="6">
    <source>
        <dbReference type="ARBA" id="ARBA00023136"/>
    </source>
</evidence>
<gene>
    <name evidence="11" type="primary">cydD</name>
    <name evidence="11" type="ORF">HALOF300_03544</name>
</gene>
<feature type="domain" description="ABC transporter" evidence="9">
    <location>
        <begin position="339"/>
        <end position="589"/>
    </location>
</feature>
<feature type="region of interest" description="Disordered" evidence="7">
    <location>
        <begin position="568"/>
        <end position="592"/>
    </location>
</feature>
<dbReference type="PROSITE" id="PS50893">
    <property type="entry name" value="ABC_TRANSPORTER_2"/>
    <property type="match status" value="1"/>
</dbReference>
<dbReference type="Gene3D" id="1.20.1560.10">
    <property type="entry name" value="ABC transporter type 1, transmembrane domain"/>
    <property type="match status" value="1"/>
</dbReference>
<dbReference type="InterPro" id="IPR014216">
    <property type="entry name" value="ABC_transptr_CydD"/>
</dbReference>
<feature type="transmembrane region" description="Helical" evidence="8">
    <location>
        <begin position="240"/>
        <end position="268"/>
    </location>
</feature>
<evidence type="ECO:0000256" key="7">
    <source>
        <dbReference type="SAM" id="MobiDB-lite"/>
    </source>
</evidence>
<evidence type="ECO:0000259" key="9">
    <source>
        <dbReference type="PROSITE" id="PS50893"/>
    </source>
</evidence>
<name>A0A7M4DN16_9MICO</name>
<keyword evidence="4 11" id="KW-0067">ATP-binding</keyword>
<organism evidence="11 12">
    <name type="scientific">Occultella aeris</name>
    <dbReference type="NCBI Taxonomy" id="2761496"/>
    <lineage>
        <taxon>Bacteria</taxon>
        <taxon>Bacillati</taxon>
        <taxon>Actinomycetota</taxon>
        <taxon>Actinomycetes</taxon>
        <taxon>Micrococcales</taxon>
        <taxon>Ruaniaceae</taxon>
        <taxon>Occultella</taxon>
    </lineage>
</organism>
<dbReference type="GO" id="GO:0016887">
    <property type="term" value="F:ATP hydrolysis activity"/>
    <property type="evidence" value="ECO:0007669"/>
    <property type="project" value="InterPro"/>
</dbReference>
<protein>
    <submittedName>
        <fullName evidence="11">ATP-binding/permease protein CydD</fullName>
    </submittedName>
</protein>
<dbReference type="Gene3D" id="3.40.50.300">
    <property type="entry name" value="P-loop containing nucleotide triphosphate hydrolases"/>
    <property type="match status" value="1"/>
</dbReference>
<dbReference type="NCBIfam" id="TIGR02857">
    <property type="entry name" value="CydD"/>
    <property type="match status" value="1"/>
</dbReference>
<dbReference type="SUPFAM" id="SSF90123">
    <property type="entry name" value="ABC transporter transmembrane region"/>
    <property type="match status" value="1"/>
</dbReference>
<keyword evidence="3" id="KW-0547">Nucleotide-binding</keyword>
<comment type="caution">
    <text evidence="11">The sequence shown here is derived from an EMBL/GenBank/DDBJ whole genome shotgun (WGS) entry which is preliminary data.</text>
</comment>
<comment type="subcellular location">
    <subcellularLocation>
        <location evidence="1">Cell membrane</location>
        <topology evidence="1">Multi-pass membrane protein</topology>
    </subcellularLocation>
</comment>
<keyword evidence="12" id="KW-1185">Reference proteome</keyword>
<dbReference type="CDD" id="cd18584">
    <property type="entry name" value="ABC_6TM_AarD_CydD"/>
    <property type="match status" value="1"/>
</dbReference>
<evidence type="ECO:0000256" key="3">
    <source>
        <dbReference type="ARBA" id="ARBA00022741"/>
    </source>
</evidence>
<keyword evidence="2 8" id="KW-0812">Transmembrane</keyword>
<feature type="domain" description="ABC transmembrane type-1" evidence="10">
    <location>
        <begin position="21"/>
        <end position="303"/>
    </location>
</feature>
<dbReference type="GO" id="GO:0042883">
    <property type="term" value="P:cysteine transport"/>
    <property type="evidence" value="ECO:0007669"/>
    <property type="project" value="InterPro"/>
</dbReference>
<proteinExistence type="predicted"/>
<evidence type="ECO:0000313" key="12">
    <source>
        <dbReference type="Proteomes" id="UP000419743"/>
    </source>
</evidence>
<evidence type="ECO:0000256" key="5">
    <source>
        <dbReference type="ARBA" id="ARBA00022989"/>
    </source>
</evidence>
<dbReference type="SMART" id="SM00382">
    <property type="entry name" value="AAA"/>
    <property type="match status" value="1"/>
</dbReference>
<dbReference type="GO" id="GO:0005886">
    <property type="term" value="C:plasma membrane"/>
    <property type="evidence" value="ECO:0007669"/>
    <property type="project" value="UniProtKB-SubCell"/>
</dbReference>
<dbReference type="PANTHER" id="PTHR24221:SF590">
    <property type="entry name" value="COMPONENT LINKED WITH THE ASSEMBLY OF CYTOCHROME' TRANSPORT TRANSMEMBRANE ATP-BINDING PROTEIN ABC TRANSPORTER CYDD-RELATED"/>
    <property type="match status" value="1"/>
</dbReference>
<dbReference type="InterPro" id="IPR003439">
    <property type="entry name" value="ABC_transporter-like_ATP-bd"/>
</dbReference>
<evidence type="ECO:0000313" key="11">
    <source>
        <dbReference type="EMBL" id="VZO38826.1"/>
    </source>
</evidence>
<dbReference type="InterPro" id="IPR036640">
    <property type="entry name" value="ABC1_TM_sf"/>
</dbReference>
<dbReference type="Pfam" id="PF00005">
    <property type="entry name" value="ABC_tran"/>
    <property type="match status" value="1"/>
</dbReference>
<keyword evidence="6 8" id="KW-0472">Membrane</keyword>
<dbReference type="InterPro" id="IPR027417">
    <property type="entry name" value="P-loop_NTPase"/>
</dbReference>
<reference evidence="11 12" key="1">
    <citation type="submission" date="2019-11" db="EMBL/GenBank/DDBJ databases">
        <authorList>
            <person name="Criscuolo A."/>
        </authorList>
    </citation>
    <scope>NUCLEOTIDE SEQUENCE [LARGE SCALE GENOMIC DNA]</scope>
    <source>
        <strain evidence="11">CIP111667</strain>
    </source>
</reference>
<dbReference type="Proteomes" id="UP000419743">
    <property type="component" value="Unassembled WGS sequence"/>
</dbReference>
<dbReference type="InterPro" id="IPR011527">
    <property type="entry name" value="ABC1_TM_dom"/>
</dbReference>
<feature type="transmembrane region" description="Helical" evidence="8">
    <location>
        <begin position="58"/>
        <end position="75"/>
    </location>
</feature>
<evidence type="ECO:0000256" key="1">
    <source>
        <dbReference type="ARBA" id="ARBA00004651"/>
    </source>
</evidence>
<evidence type="ECO:0000256" key="4">
    <source>
        <dbReference type="ARBA" id="ARBA00022840"/>
    </source>
</evidence>
<dbReference type="InterPro" id="IPR039421">
    <property type="entry name" value="Type_1_exporter"/>
</dbReference>
<dbReference type="AlphaFoldDB" id="A0A7M4DN16"/>
<keyword evidence="5 8" id="KW-1133">Transmembrane helix</keyword>
<dbReference type="Pfam" id="PF00664">
    <property type="entry name" value="ABC_membrane"/>
    <property type="match status" value="1"/>
</dbReference>
<feature type="transmembrane region" description="Helical" evidence="8">
    <location>
        <begin position="162"/>
        <end position="181"/>
    </location>
</feature>
<dbReference type="InterPro" id="IPR003593">
    <property type="entry name" value="AAA+_ATPase"/>
</dbReference>
<dbReference type="CDD" id="cd03228">
    <property type="entry name" value="ABCC_MRP_Like"/>
    <property type="match status" value="1"/>
</dbReference>
<feature type="transmembrane region" description="Helical" evidence="8">
    <location>
        <begin position="139"/>
        <end position="156"/>
    </location>
</feature>
<feature type="transmembrane region" description="Helical" evidence="8">
    <location>
        <begin position="21"/>
        <end position="46"/>
    </location>
</feature>